<organism evidence="2 3">
    <name type="scientific">Schistosoma mattheei</name>
    <dbReference type="NCBI Taxonomy" id="31246"/>
    <lineage>
        <taxon>Eukaryota</taxon>
        <taxon>Metazoa</taxon>
        <taxon>Spiralia</taxon>
        <taxon>Lophotrochozoa</taxon>
        <taxon>Platyhelminthes</taxon>
        <taxon>Trematoda</taxon>
        <taxon>Digenea</taxon>
        <taxon>Strigeidida</taxon>
        <taxon>Schistosomatoidea</taxon>
        <taxon>Schistosomatidae</taxon>
        <taxon>Schistosoma</taxon>
    </lineage>
</organism>
<dbReference type="CDD" id="cd01650">
    <property type="entry name" value="RT_nLTR_like"/>
    <property type="match status" value="1"/>
</dbReference>
<evidence type="ECO:0000256" key="1">
    <source>
        <dbReference type="SAM" id="MobiDB-lite"/>
    </source>
</evidence>
<keyword evidence="3" id="KW-1185">Reference proteome</keyword>
<dbReference type="Pfam" id="PF00078">
    <property type="entry name" value="RVT_1"/>
    <property type="match status" value="1"/>
</dbReference>
<reference evidence="2 3" key="1">
    <citation type="submission" date="2018-11" db="EMBL/GenBank/DDBJ databases">
        <authorList>
            <consortium name="Pathogen Informatics"/>
        </authorList>
    </citation>
    <scope>NUCLEOTIDE SEQUENCE [LARGE SCALE GENOMIC DNA]</scope>
    <source>
        <strain>Denwood</strain>
        <strain evidence="3">Zambia</strain>
    </source>
</reference>
<proteinExistence type="predicted"/>
<dbReference type="InterPro" id="IPR043502">
    <property type="entry name" value="DNA/RNA_pol_sf"/>
</dbReference>
<dbReference type="AlphaFoldDB" id="A0A183PBX7"/>
<name>A0A183PBX7_9TREM</name>
<gene>
    <name evidence="2" type="ORF">SMTD_LOCUS11863</name>
</gene>
<dbReference type="STRING" id="31246.A0A183PBX7"/>
<accession>A0A183PBX7</accession>
<feature type="non-terminal residue" evidence="2">
    <location>
        <position position="244"/>
    </location>
</feature>
<sequence>MRQLYDTTKKLSGNRRKAERPVKSKEGEVITNIEEQRNKWVEHFKELLNRPAPLNPPNIEAAPTDLPINVGPPTIEEIIMAIRQIKNSKAAGPHNIPAEALKADVAATARILHVLFNKIWDEEQVPKDWKEGLLIKLPKKGDLSNCDNYREITFLSIPEKVFNRILVNRMKACVHAQLRDHQAGFRKGRSCTDQIATLRIIVEQSIEWNSSLYVSFIDYEKAFDSVDRTTLWKLLRHYGVPQKI</sequence>
<evidence type="ECO:0000313" key="3">
    <source>
        <dbReference type="Proteomes" id="UP000269396"/>
    </source>
</evidence>
<dbReference type="SUPFAM" id="SSF56672">
    <property type="entry name" value="DNA/RNA polymerases"/>
    <property type="match status" value="1"/>
</dbReference>
<dbReference type="Proteomes" id="UP000269396">
    <property type="component" value="Unassembled WGS sequence"/>
</dbReference>
<protein>
    <submittedName>
        <fullName evidence="2">Uncharacterized protein</fullName>
    </submittedName>
</protein>
<feature type="region of interest" description="Disordered" evidence="1">
    <location>
        <begin position="1"/>
        <end position="24"/>
    </location>
</feature>
<dbReference type="PANTHER" id="PTHR19446">
    <property type="entry name" value="REVERSE TRANSCRIPTASES"/>
    <property type="match status" value="1"/>
</dbReference>
<dbReference type="EMBL" id="UZAL01031868">
    <property type="protein sequence ID" value="VDP59418.1"/>
    <property type="molecule type" value="Genomic_DNA"/>
</dbReference>
<dbReference type="InterPro" id="IPR000477">
    <property type="entry name" value="RT_dom"/>
</dbReference>
<evidence type="ECO:0000313" key="2">
    <source>
        <dbReference type="EMBL" id="VDP59418.1"/>
    </source>
</evidence>